<dbReference type="SUPFAM" id="SSF50978">
    <property type="entry name" value="WD40 repeat-like"/>
    <property type="match status" value="1"/>
</dbReference>
<keyword evidence="2 6" id="KW-0853">WD repeat</keyword>
<feature type="repeat" description="WD" evidence="7">
    <location>
        <begin position="338"/>
        <end position="383"/>
    </location>
</feature>
<dbReference type="SMART" id="SM00320">
    <property type="entry name" value="WD40"/>
    <property type="match status" value="4"/>
</dbReference>
<comment type="similarity">
    <text evidence="6">Belongs to the WD repeat TRM82 family.</text>
</comment>
<feature type="domain" description="Bifunctional inhibitor/plant lipid transfer protein/seed storage helical" evidence="10">
    <location>
        <begin position="25"/>
        <end position="103"/>
    </location>
</feature>
<evidence type="ECO:0000256" key="7">
    <source>
        <dbReference type="PROSITE-ProRule" id="PRU00221"/>
    </source>
</evidence>
<dbReference type="InterPro" id="IPR001680">
    <property type="entry name" value="WD40_rpt"/>
</dbReference>
<comment type="pathway">
    <text evidence="6">tRNA modification; N(7)-methylguanine-tRNA biosynthesis.</text>
</comment>
<dbReference type="AlphaFoldDB" id="A0A7G2DN46"/>
<dbReference type="PROSITE" id="PS50294">
    <property type="entry name" value="WD_REPEATS_REGION"/>
    <property type="match status" value="1"/>
</dbReference>
<evidence type="ECO:0000256" key="5">
    <source>
        <dbReference type="ARBA" id="ARBA00023242"/>
    </source>
</evidence>
<dbReference type="Gene3D" id="1.10.110.10">
    <property type="entry name" value="Plant lipid-transfer and hydrophobic proteins"/>
    <property type="match status" value="1"/>
</dbReference>
<proteinExistence type="inferred from homology"/>
<keyword evidence="3 6" id="KW-0819">tRNA processing</keyword>
<dbReference type="Pfam" id="PF04927">
    <property type="entry name" value="SMP"/>
    <property type="match status" value="2"/>
</dbReference>
<sequence length="712" mass="75496">MILAILALVIATFLYGGATTVQAGCRDTLTSLSPCLYYLNGGSSSPSWSCCRQFSTVVQSSPECLCSVVNSNESSFYGFKFNRTLALNLPTACNVQTPSPSLCNTGGNVPTTLPANTPVGSKKFPLSNESSSKSNVIILSFEESHIEEVEIQNKLEVAPALISVHPSQKSVAVAVGSDLRIFDLIENCPVSLVDESDGPIRKESIRAIRYSTSGKLFVSAGDDKLVKIWSADSWRCLNTVCSEKRVSAVAISSDDSHVCYADKFGVVWVIELDGINDGKTLPSKKGALLLSHYCSIITSLEFSPDGRYILSADRDFKIRVTVFPKKPLEGAHEIQSFCLGHSEFITCTAFVSTPELTQGYLMSGSGDSTVRLWDITSGSLLDTCEVSTVAGHAESNENESPTQVTVTDICAIPNSSLAAVAIQSFQGIFLLSCDLTAHTLSITKVIKIPGESFIPTSIAVSASSRLLWMVSGASNLPGSNHPGFSRVRVISCLETESSSILEDEQIPGGTKLLEQLQGKVTIEESVMSAAAEAHQHSPQRPRDQDNTQPHDQYGIVFSVSGDDVARKQGDSFSQPDPTVATMGSVDTVTIGEALEATALSLGDKPVDRRDAAAIQAAETRATGESKGRPGGLAVAAQAAATTNEQTVSEEDKVTIADILTDAAERLPGDKVVTSEDAEAVVGAELRSSSEMKTTPGGVADSMSAGARLNQQL</sequence>
<comment type="function">
    <text evidence="6">Required for the formation of N(7)-methylguanine at position 46 (m7G46) in tRNA. In the complex, it is required to stabilize and induce conformational changes of the catalytic subunit.</text>
</comment>
<dbReference type="InterPro" id="IPR036322">
    <property type="entry name" value="WD40_repeat_dom_sf"/>
</dbReference>
<dbReference type="PANTHER" id="PTHR16288:SF0">
    <property type="entry name" value="TRNA (GUANINE-N(7)-)-METHYLTRANSFERASE NON-CATALYTIC SUBUNIT WDR4"/>
    <property type="match status" value="1"/>
</dbReference>
<name>A0A7G2DN46_ARATH</name>
<dbReference type="InterPro" id="IPR016140">
    <property type="entry name" value="Bifunc_inhib/LTP/seed_store"/>
</dbReference>
<dbReference type="SMART" id="SM00499">
    <property type="entry name" value="AAI"/>
    <property type="match status" value="1"/>
</dbReference>
<dbReference type="InterPro" id="IPR036312">
    <property type="entry name" value="Bifun_inhib/LTP/seed_sf"/>
</dbReference>
<dbReference type="FunFam" id="2.130.10.10:FF:001042">
    <property type="entry name" value="tRNA (guanine-N(7)-)-methyltransferase non-catalytic subunit"/>
    <property type="match status" value="1"/>
</dbReference>
<dbReference type="PROSITE" id="PS50082">
    <property type="entry name" value="WD_REPEATS_2"/>
    <property type="match status" value="2"/>
</dbReference>
<dbReference type="HAMAP" id="MF_03056">
    <property type="entry name" value="TRM82"/>
    <property type="match status" value="1"/>
</dbReference>
<evidence type="ECO:0000256" key="6">
    <source>
        <dbReference type="HAMAP-Rule" id="MF_03056"/>
    </source>
</evidence>
<dbReference type="InterPro" id="IPR015943">
    <property type="entry name" value="WD40/YVTN_repeat-like_dom_sf"/>
</dbReference>
<feature type="region of interest" description="Disordered" evidence="8">
    <location>
        <begin position="528"/>
        <end position="553"/>
    </location>
</feature>
<evidence type="ECO:0000256" key="3">
    <source>
        <dbReference type="ARBA" id="ARBA00022694"/>
    </source>
</evidence>
<dbReference type="Gene3D" id="2.130.10.10">
    <property type="entry name" value="YVTN repeat-like/Quinoprotein amine dehydrogenase"/>
    <property type="match status" value="1"/>
</dbReference>
<feature type="repeat" description="WD" evidence="7">
    <location>
        <begin position="205"/>
        <end position="239"/>
    </location>
</feature>
<dbReference type="UniPathway" id="UPA00989"/>
<comment type="subcellular location">
    <subcellularLocation>
        <location evidence="1 6">Nucleus</location>
    </subcellularLocation>
</comment>
<dbReference type="GO" id="GO:0106004">
    <property type="term" value="P:tRNA (guanine-N7)-methylation"/>
    <property type="evidence" value="ECO:0007669"/>
    <property type="project" value="UniProtKB-UniRule"/>
</dbReference>
<evidence type="ECO:0000313" key="12">
    <source>
        <dbReference type="Proteomes" id="UP000516314"/>
    </source>
</evidence>
<evidence type="ECO:0000256" key="9">
    <source>
        <dbReference type="SAM" id="SignalP"/>
    </source>
</evidence>
<dbReference type="InterPro" id="IPR028884">
    <property type="entry name" value="Trm82"/>
</dbReference>
<evidence type="ECO:0000256" key="2">
    <source>
        <dbReference type="ARBA" id="ARBA00022574"/>
    </source>
</evidence>
<feature type="signal peptide" evidence="9">
    <location>
        <begin position="1"/>
        <end position="18"/>
    </location>
</feature>
<keyword evidence="5 6" id="KW-0539">Nucleus</keyword>
<evidence type="ECO:0000256" key="8">
    <source>
        <dbReference type="SAM" id="MobiDB-lite"/>
    </source>
</evidence>
<dbReference type="EMBL" id="LR881466">
    <property type="protein sequence ID" value="CAD5311586.1"/>
    <property type="molecule type" value="Genomic_DNA"/>
</dbReference>
<dbReference type="PROSITE" id="PS00678">
    <property type="entry name" value="WD_REPEATS_1"/>
    <property type="match status" value="1"/>
</dbReference>
<accession>A0A7G2DN46</accession>
<dbReference type="PANTHER" id="PTHR16288">
    <property type="entry name" value="WD40 REPEAT PROTEIN 4"/>
    <property type="match status" value="1"/>
</dbReference>
<dbReference type="InterPro" id="IPR007011">
    <property type="entry name" value="LEA_SMP_dom"/>
</dbReference>
<evidence type="ECO:0000256" key="4">
    <source>
        <dbReference type="ARBA" id="ARBA00022737"/>
    </source>
</evidence>
<dbReference type="InterPro" id="IPR019775">
    <property type="entry name" value="WD40_repeat_CS"/>
</dbReference>
<evidence type="ECO:0000256" key="1">
    <source>
        <dbReference type="ARBA" id="ARBA00004123"/>
    </source>
</evidence>
<evidence type="ECO:0000259" key="10">
    <source>
        <dbReference type="SMART" id="SM00499"/>
    </source>
</evidence>
<feature type="chain" id="PRO_5028835120" description="tRNA (guanine-N(7)-)-methyltransferase non-catalytic subunit" evidence="9">
    <location>
        <begin position="19"/>
        <end position="712"/>
    </location>
</feature>
<dbReference type="FunFam" id="2.130.10.10:FF:001350">
    <property type="entry name" value="tRNA (guanine-N(7)-)-methyltransferase non-catalytic subunit"/>
    <property type="match status" value="1"/>
</dbReference>
<feature type="region of interest" description="Disordered" evidence="8">
    <location>
        <begin position="682"/>
        <end position="712"/>
    </location>
</feature>
<organism evidence="11 12">
    <name type="scientific">Arabidopsis thaliana</name>
    <name type="common">Mouse-ear cress</name>
    <dbReference type="NCBI Taxonomy" id="3702"/>
    <lineage>
        <taxon>Eukaryota</taxon>
        <taxon>Viridiplantae</taxon>
        <taxon>Streptophyta</taxon>
        <taxon>Embryophyta</taxon>
        <taxon>Tracheophyta</taxon>
        <taxon>Spermatophyta</taxon>
        <taxon>Magnoliopsida</taxon>
        <taxon>eudicotyledons</taxon>
        <taxon>Gunneridae</taxon>
        <taxon>Pentapetalae</taxon>
        <taxon>rosids</taxon>
        <taxon>malvids</taxon>
        <taxon>Brassicales</taxon>
        <taxon>Brassicaceae</taxon>
        <taxon>Camelineae</taxon>
        <taxon>Arabidopsis</taxon>
    </lineage>
</organism>
<protein>
    <recommendedName>
        <fullName evidence="6">tRNA (guanine-N(7)-)-methyltransferase non-catalytic subunit</fullName>
    </recommendedName>
    <alternativeName>
        <fullName evidence="6">WD repeat-containing protein 4 homolog</fullName>
    </alternativeName>
</protein>
<dbReference type="Proteomes" id="UP000516314">
    <property type="component" value="Chromosome 1"/>
</dbReference>
<dbReference type="GO" id="GO:0005634">
    <property type="term" value="C:nucleus"/>
    <property type="evidence" value="ECO:0007669"/>
    <property type="project" value="UniProtKB-SubCell"/>
</dbReference>
<dbReference type="Pfam" id="PF14368">
    <property type="entry name" value="LTP_2"/>
    <property type="match status" value="1"/>
</dbReference>
<dbReference type="SUPFAM" id="SSF47699">
    <property type="entry name" value="Bifunctional inhibitor/lipid-transfer protein/seed storage 2S albumin"/>
    <property type="match status" value="1"/>
</dbReference>
<reference evidence="11 12" key="1">
    <citation type="submission" date="2020-09" db="EMBL/GenBank/DDBJ databases">
        <authorList>
            <person name="Ashkenazy H."/>
        </authorList>
    </citation>
    <scope>NUCLEOTIDE SEQUENCE [LARGE SCALE GENOMIC DNA]</scope>
    <source>
        <strain evidence="12">cv. Cdm-0</strain>
    </source>
</reference>
<dbReference type="Pfam" id="PF00400">
    <property type="entry name" value="WD40"/>
    <property type="match status" value="3"/>
</dbReference>
<comment type="subunit">
    <text evidence="6">Forms a heterodimer with the catalytic subunit.</text>
</comment>
<keyword evidence="4 6" id="KW-0677">Repeat</keyword>
<evidence type="ECO:0000313" key="11">
    <source>
        <dbReference type="EMBL" id="CAD5311586.1"/>
    </source>
</evidence>
<gene>
    <name evidence="11" type="ORF">AT9943_LOCUS192</name>
</gene>
<keyword evidence="9" id="KW-0732">Signal</keyword>
<dbReference type="CDD" id="cd00010">
    <property type="entry name" value="AAI_LTSS"/>
    <property type="match status" value="1"/>
</dbReference>